<dbReference type="SUPFAM" id="SSF117074">
    <property type="entry name" value="Hypothetical protein PA1324"/>
    <property type="match status" value="4"/>
</dbReference>
<dbReference type="Pfam" id="PF17210">
    <property type="entry name" value="SdrD_B"/>
    <property type="match status" value="4"/>
</dbReference>
<dbReference type="CDD" id="cd11304">
    <property type="entry name" value="Cadherin_repeat"/>
    <property type="match status" value="1"/>
</dbReference>
<dbReference type="Proteomes" id="UP000294835">
    <property type="component" value="Unassembled WGS sequence"/>
</dbReference>
<dbReference type="PANTHER" id="PTHR23303">
    <property type="entry name" value="CARBOXYPEPTIDASE REGULATORY REGION-CONTAINING"/>
    <property type="match status" value="1"/>
</dbReference>
<dbReference type="InterPro" id="IPR013783">
    <property type="entry name" value="Ig-like_fold"/>
</dbReference>
<dbReference type="GO" id="GO:0005576">
    <property type="term" value="C:extracellular region"/>
    <property type="evidence" value="ECO:0007669"/>
    <property type="project" value="UniProtKB-SubCell"/>
</dbReference>
<dbReference type="SMART" id="SM00112">
    <property type="entry name" value="CA"/>
    <property type="match status" value="1"/>
</dbReference>
<keyword evidence="6" id="KW-1185">Reference proteome</keyword>
<evidence type="ECO:0000256" key="3">
    <source>
        <dbReference type="ARBA" id="ARBA00022729"/>
    </source>
</evidence>
<accession>A0A4R2PZ97</accession>
<dbReference type="InterPro" id="IPR051417">
    <property type="entry name" value="SDr/BOS_complex"/>
</dbReference>
<evidence type="ECO:0000313" key="5">
    <source>
        <dbReference type="EMBL" id="TCP39551.1"/>
    </source>
</evidence>
<dbReference type="SUPFAM" id="SSF49313">
    <property type="entry name" value="Cadherin-like"/>
    <property type="match status" value="1"/>
</dbReference>
<dbReference type="PANTHER" id="PTHR23303:SF15">
    <property type="entry name" value="COLOSSIN-A"/>
    <property type="match status" value="1"/>
</dbReference>
<evidence type="ECO:0000313" key="6">
    <source>
        <dbReference type="Proteomes" id="UP000294835"/>
    </source>
</evidence>
<evidence type="ECO:0000259" key="4">
    <source>
        <dbReference type="PROSITE" id="PS50268"/>
    </source>
</evidence>
<protein>
    <submittedName>
        <fullName evidence="5">SdrD B-like protein</fullName>
    </submittedName>
</protein>
<dbReference type="Gene3D" id="2.60.120.260">
    <property type="entry name" value="Galactose-binding domain-like"/>
    <property type="match status" value="2"/>
</dbReference>
<evidence type="ECO:0000256" key="1">
    <source>
        <dbReference type="ARBA" id="ARBA00004613"/>
    </source>
</evidence>
<dbReference type="Gene3D" id="2.60.40.10">
    <property type="entry name" value="Immunoglobulins"/>
    <property type="match status" value="4"/>
</dbReference>
<feature type="domain" description="Cadherin" evidence="4">
    <location>
        <begin position="183"/>
        <end position="272"/>
    </location>
</feature>
<dbReference type="Pfam" id="PF17963">
    <property type="entry name" value="Big_9"/>
    <property type="match status" value="2"/>
</dbReference>
<dbReference type="GO" id="GO:0007156">
    <property type="term" value="P:homophilic cell adhesion via plasma membrane adhesion molecules"/>
    <property type="evidence" value="ECO:0007669"/>
    <property type="project" value="InterPro"/>
</dbReference>
<proteinExistence type="predicted"/>
<dbReference type="Gene3D" id="2.60.40.60">
    <property type="entry name" value="Cadherins"/>
    <property type="match status" value="1"/>
</dbReference>
<dbReference type="InterPro" id="IPR002126">
    <property type="entry name" value="Cadherin-like_dom"/>
</dbReference>
<dbReference type="InterPro" id="IPR015919">
    <property type="entry name" value="Cadherin-like_sf"/>
</dbReference>
<organism evidence="5 6">
    <name type="scientific">Rhodovulum marinum</name>
    <dbReference type="NCBI Taxonomy" id="320662"/>
    <lineage>
        <taxon>Bacteria</taxon>
        <taxon>Pseudomonadati</taxon>
        <taxon>Pseudomonadota</taxon>
        <taxon>Alphaproteobacteria</taxon>
        <taxon>Rhodobacterales</taxon>
        <taxon>Paracoccaceae</taxon>
        <taxon>Rhodovulum</taxon>
    </lineage>
</organism>
<dbReference type="EMBL" id="SLXP01000011">
    <property type="protein sequence ID" value="TCP39551.1"/>
    <property type="molecule type" value="Genomic_DNA"/>
</dbReference>
<dbReference type="OrthoDB" id="9773411at2"/>
<reference evidence="5 6" key="1">
    <citation type="submission" date="2019-03" db="EMBL/GenBank/DDBJ databases">
        <title>Genomic Encyclopedia of Type Strains, Phase IV (KMG-IV): sequencing the most valuable type-strain genomes for metagenomic binning, comparative biology and taxonomic classification.</title>
        <authorList>
            <person name="Goeker M."/>
        </authorList>
    </citation>
    <scope>NUCLEOTIDE SEQUENCE [LARGE SCALE GENOMIC DNA]</scope>
    <source>
        <strain evidence="5 6">DSM 18063</strain>
    </source>
</reference>
<dbReference type="PROSITE" id="PS50268">
    <property type="entry name" value="CADHERIN_2"/>
    <property type="match status" value="1"/>
</dbReference>
<dbReference type="GO" id="GO:0016020">
    <property type="term" value="C:membrane"/>
    <property type="evidence" value="ECO:0007669"/>
    <property type="project" value="InterPro"/>
</dbReference>
<dbReference type="CDD" id="cd02795">
    <property type="entry name" value="CBM6-CBM35-CBM36_like"/>
    <property type="match status" value="1"/>
</dbReference>
<keyword evidence="3" id="KW-0732">Signal</keyword>
<comment type="subcellular location">
    <subcellularLocation>
        <location evidence="1">Secreted</location>
    </subcellularLocation>
</comment>
<keyword evidence="2" id="KW-0964">Secreted</keyword>
<sequence length="1335" mass="138908">MTYYYSSYTTYEFTAFSESSLLAQGELGTNVGCGDTFTMPTHADTCISVCDNDRYLSGDACYNEKSDDSYGQQATITTDGAHVGNGGQIYAESYFWVCDQHGNWYVMIEIEQEGASGDYFTFHSGYGMPPAGAHLTVHSECNVSGNWVDYKCLDAGPQCDPNDAPVFDNVPADGEVCIDENTTAVLDLDASDADGDSLTYAIAGGADAALFEIDAHTGELRFKAAPDYEAPADAGGDNVYEVEVKVSDGQGGEQTKLLKVCVNDVDEGTPGGTCTVIEAEDMHLSGYTVEHRSDASDGAGIKLCSSYGYASTTFKGDAGSYDLKISYMDESDGEGWLKVYVNGCEVKRIQLNANDGGDGLDGSSSWSVLTLEDLDLKYGDTITLKGVGDCAEYARIDKIEICEPACAPCVTIEAEDMYAYNYKTVCGAEASGGELVKLKTDWCGGIEDGKLKTTFKGCDGTYDLKILAQDENDGQSTIVVKVNGVEVGTVFLDQDDDGAGDDNGGFSEFTLENIEIGYGDEIALYAFSDGGEYVRIDKIELCKDEEPQLGAIGDTVWFDADGDGIQDASEAGVANVTVTLLDGDGNEVASQATDGNGNYLFEGLAAGDYQVVFELPAGGFAFTTPDAGGDDAADSDADATGATGTITLAAGEENLTVDAGIVELPGSISGRYFCDTNDNDVDDGSVDPGVEGVVVELLDASGVPTGITTTTGANGEYSFTGLEAGTYGVQFTDPDGVLAGKQLVAPNVGDDDTVDSDAIGDTTLSVIENIVVEAGQESADNDAGAEYTASLGGLVFEDLDADGIQDAGETGIEGVTVTLTGGGADGVIGTADDTTATATTDADGEYAFTGLNPGEEYQVSFGRPDGAEVSPADEGTDDTVDSDGLVAPIVTLAPGEVDDTIDQGFYELAELGDFVFLDANDNGIQDEGEAGVENVTVKLFKDGVDTNRSTTTDANGAYSFTGLVPGTYSVMFVAPTGFAFTAANAGTDDARDSDADAVTGMTQEVTVISGEVNGTLDAGLVVLNNDPEPQPDTAKTCADETVTVDVLANDSDPDGDVPFITAVDGQAIAEGGSVTTGAGTVVSLIGGELVINGEAAYADLDIGEQNVEVISYTVSDGNGGSATADVTVTFCGDANSYASLALSLPETANLEVAGALADPGAFDVTVSGSGDARFDGVTFENAYCLSFFDPIPLGQAIPGDVYGTENAGVPGIFDADQISSVNGLTAAENMDLIQYIVSKNWENDPNVDYDGWDVQFAIWELTDDIETADWLSTFTEATVANVDAIIADALANGNDFSFEGDGEIAGMIWDPNPESAQIQQPFIIGFEFDDYDCLC</sequence>
<dbReference type="InterPro" id="IPR033764">
    <property type="entry name" value="Sdr_B"/>
</dbReference>
<comment type="caution">
    <text evidence="5">The sequence shown here is derived from an EMBL/GenBank/DDBJ whole genome shotgun (WGS) entry which is preliminary data.</text>
</comment>
<gene>
    <name evidence="5" type="ORF">EV662_11131</name>
</gene>
<dbReference type="RefSeq" id="WP_132464379.1">
    <property type="nucleotide sequence ID" value="NZ_SLXP01000011.1"/>
</dbReference>
<evidence type="ECO:0000256" key="2">
    <source>
        <dbReference type="ARBA" id="ARBA00022525"/>
    </source>
</evidence>
<name>A0A4R2PZ97_9RHOB</name>
<dbReference type="GO" id="GO:0005509">
    <property type="term" value="F:calcium ion binding"/>
    <property type="evidence" value="ECO:0007669"/>
    <property type="project" value="InterPro"/>
</dbReference>